<evidence type="ECO:0000313" key="1">
    <source>
        <dbReference type="Proteomes" id="UP000887580"/>
    </source>
</evidence>
<sequence>MEIFGDDSGGFMDTADVAPLQNFKIFKMFPAKMETNKRSMKPVQQQYTFNNHIEDLLPMPIKTLTPLLDHNF</sequence>
<name>A0AC35GW31_9BILA</name>
<dbReference type="Proteomes" id="UP000887580">
    <property type="component" value="Unplaced"/>
</dbReference>
<proteinExistence type="predicted"/>
<dbReference type="WBParaSite" id="PS1159_v2.g9395.t1">
    <property type="protein sequence ID" value="PS1159_v2.g9395.t1"/>
    <property type="gene ID" value="PS1159_v2.g9395"/>
</dbReference>
<accession>A0AC35GW31</accession>
<organism evidence="1 2">
    <name type="scientific">Panagrolaimus sp. PS1159</name>
    <dbReference type="NCBI Taxonomy" id="55785"/>
    <lineage>
        <taxon>Eukaryota</taxon>
        <taxon>Metazoa</taxon>
        <taxon>Ecdysozoa</taxon>
        <taxon>Nematoda</taxon>
        <taxon>Chromadorea</taxon>
        <taxon>Rhabditida</taxon>
        <taxon>Tylenchina</taxon>
        <taxon>Panagrolaimomorpha</taxon>
        <taxon>Panagrolaimoidea</taxon>
        <taxon>Panagrolaimidae</taxon>
        <taxon>Panagrolaimus</taxon>
    </lineage>
</organism>
<protein>
    <submittedName>
        <fullName evidence="2">Uncharacterized protein</fullName>
    </submittedName>
</protein>
<evidence type="ECO:0000313" key="2">
    <source>
        <dbReference type="WBParaSite" id="PS1159_v2.g9395.t1"/>
    </source>
</evidence>
<reference evidence="2" key="1">
    <citation type="submission" date="2022-11" db="UniProtKB">
        <authorList>
            <consortium name="WormBaseParasite"/>
        </authorList>
    </citation>
    <scope>IDENTIFICATION</scope>
</reference>